<proteinExistence type="predicted"/>
<organism evidence="3 4">
    <name type="scientific">Trichoderma citrinoviride</name>
    <dbReference type="NCBI Taxonomy" id="58853"/>
    <lineage>
        <taxon>Eukaryota</taxon>
        <taxon>Fungi</taxon>
        <taxon>Dikarya</taxon>
        <taxon>Ascomycota</taxon>
        <taxon>Pezizomycotina</taxon>
        <taxon>Sordariomycetes</taxon>
        <taxon>Hypocreomycetidae</taxon>
        <taxon>Hypocreales</taxon>
        <taxon>Hypocreaceae</taxon>
        <taxon>Trichoderma</taxon>
    </lineage>
</organism>
<feature type="transmembrane region" description="Helical" evidence="1">
    <location>
        <begin position="185"/>
        <end position="205"/>
    </location>
</feature>
<dbReference type="GeneID" id="36605379"/>
<feature type="signal peptide" evidence="2">
    <location>
        <begin position="1"/>
        <end position="24"/>
    </location>
</feature>
<sequence>MMALPGRALHALPMLLPMAFMIRAMTMTGPLAPVVEGAYTEGRYTLRNGTHVPIRRTFFGVPVLDDAFARITITFSPLVFGEDARIWWQCLVFFADLTGFCAIWMLESAVPLFLAQVISLGMTTPSYFYFFYVSSPLHKYSTASARQIDGAGVLAVLPALLVAFFVPHAISLVHPDFGVRHFANWIWQFYPVSGSMLLFAISSAIRPFLDDRSEAVQRRNKTAIRAIGGFLIALSVTCYWSMILFSPLAVSEVLVPRYLIENPESPLAALRNFFQWDYIVSYTTLLLWLAYHFAELKSAGICQLSWARILVSSAVIGCLGGPGVLVMVGWITREEMMASAEHTKTS</sequence>
<gene>
    <name evidence="3" type="ORF">BBK36DRAFT_1203279</name>
</gene>
<keyword evidence="4" id="KW-1185">Reference proteome</keyword>
<feature type="transmembrane region" description="Helical" evidence="1">
    <location>
        <begin position="226"/>
        <end position="250"/>
    </location>
</feature>
<evidence type="ECO:0000313" key="3">
    <source>
        <dbReference type="EMBL" id="PTB65971.1"/>
    </source>
</evidence>
<keyword evidence="1" id="KW-0812">Transmembrane</keyword>
<dbReference type="AlphaFoldDB" id="A0A2T4B9S0"/>
<protein>
    <submittedName>
        <fullName evidence="3">Uncharacterized protein</fullName>
    </submittedName>
</protein>
<evidence type="ECO:0000256" key="1">
    <source>
        <dbReference type="SAM" id="Phobius"/>
    </source>
</evidence>
<feature type="transmembrane region" description="Helical" evidence="1">
    <location>
        <begin position="153"/>
        <end position="173"/>
    </location>
</feature>
<dbReference type="OrthoDB" id="89349at2759"/>
<evidence type="ECO:0000313" key="4">
    <source>
        <dbReference type="Proteomes" id="UP000241546"/>
    </source>
</evidence>
<dbReference type="EMBL" id="KZ680214">
    <property type="protein sequence ID" value="PTB65971.1"/>
    <property type="molecule type" value="Genomic_DNA"/>
</dbReference>
<accession>A0A2T4B9S0</accession>
<feature type="transmembrane region" description="Helical" evidence="1">
    <location>
        <begin position="273"/>
        <end position="294"/>
    </location>
</feature>
<evidence type="ECO:0000256" key="2">
    <source>
        <dbReference type="SAM" id="SignalP"/>
    </source>
</evidence>
<keyword evidence="2" id="KW-0732">Signal</keyword>
<dbReference type="RefSeq" id="XP_024749291.1">
    <property type="nucleotide sequence ID" value="XM_024897261.1"/>
</dbReference>
<keyword evidence="1" id="KW-0472">Membrane</keyword>
<keyword evidence="1" id="KW-1133">Transmembrane helix</keyword>
<dbReference type="Proteomes" id="UP000241546">
    <property type="component" value="Unassembled WGS sequence"/>
</dbReference>
<feature type="chain" id="PRO_5015656721" evidence="2">
    <location>
        <begin position="25"/>
        <end position="346"/>
    </location>
</feature>
<feature type="transmembrane region" description="Helical" evidence="1">
    <location>
        <begin position="112"/>
        <end position="132"/>
    </location>
</feature>
<feature type="transmembrane region" description="Helical" evidence="1">
    <location>
        <begin position="306"/>
        <end position="331"/>
    </location>
</feature>
<feature type="transmembrane region" description="Helical" evidence="1">
    <location>
        <begin position="86"/>
        <end position="106"/>
    </location>
</feature>
<name>A0A2T4B9S0_9HYPO</name>
<reference evidence="4" key="1">
    <citation type="submission" date="2016-07" db="EMBL/GenBank/DDBJ databases">
        <title>Multiple horizontal gene transfer events from other fungi enriched the ability of initially mycotrophic Trichoderma (Ascomycota) to feed on dead plant biomass.</title>
        <authorList>
            <consortium name="DOE Joint Genome Institute"/>
            <person name="Atanasova L."/>
            <person name="Chenthamara K."/>
            <person name="Zhang J."/>
            <person name="Grujic M."/>
            <person name="Henrissat B."/>
            <person name="Kuo A."/>
            <person name="Aerts A."/>
            <person name="Salamov A."/>
            <person name="Lipzen A."/>
            <person name="Labutti K."/>
            <person name="Barry K."/>
            <person name="Miao Y."/>
            <person name="Rahimi M.J."/>
            <person name="Shen Q."/>
            <person name="Grigoriev I.V."/>
            <person name="Kubicek C.P."/>
            <person name="Druzhinina I.S."/>
        </authorList>
    </citation>
    <scope>NUCLEOTIDE SEQUENCE [LARGE SCALE GENOMIC DNA]</scope>
    <source>
        <strain evidence="4">TUCIM 6016</strain>
    </source>
</reference>